<sequence>RTCTLLLADGLGEGYGMLGQAGSEKLRVQGKVLWMWWCYLRIDLKSGVYTCAEN</sequence>
<dbReference type="EMBL" id="JABWDY010036331">
    <property type="protein sequence ID" value="KAF5181288.1"/>
    <property type="molecule type" value="Genomic_DNA"/>
</dbReference>
<dbReference type="AlphaFoldDB" id="A0A7J6V9E4"/>
<gene>
    <name evidence="1" type="ORF">FRX31_029128</name>
</gene>
<organism evidence="1 2">
    <name type="scientific">Thalictrum thalictroides</name>
    <name type="common">Rue-anemone</name>
    <name type="synonym">Anemone thalictroides</name>
    <dbReference type="NCBI Taxonomy" id="46969"/>
    <lineage>
        <taxon>Eukaryota</taxon>
        <taxon>Viridiplantae</taxon>
        <taxon>Streptophyta</taxon>
        <taxon>Embryophyta</taxon>
        <taxon>Tracheophyta</taxon>
        <taxon>Spermatophyta</taxon>
        <taxon>Magnoliopsida</taxon>
        <taxon>Ranunculales</taxon>
        <taxon>Ranunculaceae</taxon>
        <taxon>Thalictroideae</taxon>
        <taxon>Thalictrum</taxon>
    </lineage>
</organism>
<name>A0A7J6V9E4_THATH</name>
<protein>
    <submittedName>
        <fullName evidence="1">Uncharacterized protein</fullName>
    </submittedName>
</protein>
<accession>A0A7J6V9E4</accession>
<evidence type="ECO:0000313" key="1">
    <source>
        <dbReference type="EMBL" id="KAF5181288.1"/>
    </source>
</evidence>
<dbReference type="Proteomes" id="UP000554482">
    <property type="component" value="Unassembled WGS sequence"/>
</dbReference>
<reference evidence="1 2" key="1">
    <citation type="submission" date="2020-06" db="EMBL/GenBank/DDBJ databases">
        <title>Transcriptomic and genomic resources for Thalictrum thalictroides and T. hernandezii: Facilitating candidate gene discovery in an emerging model plant lineage.</title>
        <authorList>
            <person name="Arias T."/>
            <person name="Riano-Pachon D.M."/>
            <person name="Di Stilio V.S."/>
        </authorList>
    </citation>
    <scope>NUCLEOTIDE SEQUENCE [LARGE SCALE GENOMIC DNA]</scope>
    <source>
        <strain evidence="2">cv. WT478/WT964</strain>
        <tissue evidence="1">Leaves</tissue>
    </source>
</reference>
<feature type="non-terminal residue" evidence="1">
    <location>
        <position position="1"/>
    </location>
</feature>
<evidence type="ECO:0000313" key="2">
    <source>
        <dbReference type="Proteomes" id="UP000554482"/>
    </source>
</evidence>
<proteinExistence type="predicted"/>
<keyword evidence="2" id="KW-1185">Reference proteome</keyword>
<comment type="caution">
    <text evidence="1">The sequence shown here is derived from an EMBL/GenBank/DDBJ whole genome shotgun (WGS) entry which is preliminary data.</text>
</comment>